<dbReference type="GO" id="GO:0000981">
    <property type="term" value="F:DNA-binding transcription factor activity, RNA polymerase II-specific"/>
    <property type="evidence" value="ECO:0007669"/>
    <property type="project" value="InterPro"/>
</dbReference>
<organism evidence="9 10">
    <name type="scientific">Hortaea werneckii</name>
    <name type="common">Black yeast</name>
    <name type="synonym">Cladosporium werneckii</name>
    <dbReference type="NCBI Taxonomy" id="91943"/>
    <lineage>
        <taxon>Eukaryota</taxon>
        <taxon>Fungi</taxon>
        <taxon>Dikarya</taxon>
        <taxon>Ascomycota</taxon>
        <taxon>Pezizomycotina</taxon>
        <taxon>Dothideomycetes</taxon>
        <taxon>Dothideomycetidae</taxon>
        <taxon>Mycosphaerellales</taxon>
        <taxon>Teratosphaeriaceae</taxon>
        <taxon>Hortaea</taxon>
    </lineage>
</organism>
<feature type="domain" description="Zn(2)-C6 fungal-type" evidence="8">
    <location>
        <begin position="39"/>
        <end position="68"/>
    </location>
</feature>
<feature type="region of interest" description="Disordered" evidence="7">
    <location>
        <begin position="77"/>
        <end position="115"/>
    </location>
</feature>
<dbReference type="GO" id="GO:0008270">
    <property type="term" value="F:zinc ion binding"/>
    <property type="evidence" value="ECO:0007669"/>
    <property type="project" value="InterPro"/>
</dbReference>
<name>A0A3M7GBW9_HORWE</name>
<dbReference type="Pfam" id="PF00172">
    <property type="entry name" value="Zn_clus"/>
    <property type="match status" value="1"/>
</dbReference>
<dbReference type="PANTHER" id="PTHR31779">
    <property type="entry name" value="2-NITROPROPANE DIOXYGENASE FAMILY, PUTATIVE (AFU_ORTHOLOGUE AFUA_2G17430)-RELATED"/>
    <property type="match status" value="1"/>
</dbReference>
<evidence type="ECO:0000256" key="5">
    <source>
        <dbReference type="ARBA" id="ARBA00023163"/>
    </source>
</evidence>
<dbReference type="SUPFAM" id="SSF57701">
    <property type="entry name" value="Zn2/Cys6 DNA-binding domain"/>
    <property type="match status" value="1"/>
</dbReference>
<dbReference type="SMART" id="SM00066">
    <property type="entry name" value="GAL4"/>
    <property type="match status" value="1"/>
</dbReference>
<dbReference type="InterPro" id="IPR007219">
    <property type="entry name" value="XnlR_reg_dom"/>
</dbReference>
<dbReference type="CDD" id="cd00067">
    <property type="entry name" value="GAL4"/>
    <property type="match status" value="1"/>
</dbReference>
<evidence type="ECO:0000259" key="8">
    <source>
        <dbReference type="PROSITE" id="PS50048"/>
    </source>
</evidence>
<protein>
    <recommendedName>
        <fullName evidence="8">Zn(2)-C6 fungal-type domain-containing protein</fullName>
    </recommendedName>
</protein>
<accession>A0A3M7GBW9</accession>
<dbReference type="InterPro" id="IPR036864">
    <property type="entry name" value="Zn2-C6_fun-type_DNA-bd_sf"/>
</dbReference>
<dbReference type="CDD" id="cd12148">
    <property type="entry name" value="fungal_TF_MHR"/>
    <property type="match status" value="1"/>
</dbReference>
<evidence type="ECO:0000256" key="6">
    <source>
        <dbReference type="ARBA" id="ARBA00023242"/>
    </source>
</evidence>
<dbReference type="PANTHER" id="PTHR31779:SF4">
    <property type="entry name" value="2-NITROPROPANE DIOXYGENASE FAMILY, PUTATIVE (AFU_ORTHOLOGUE AFUA_2G17430)-RELATED"/>
    <property type="match status" value="1"/>
</dbReference>
<reference evidence="9 10" key="1">
    <citation type="journal article" date="2018" name="BMC Genomics">
        <title>Genomic evidence for intraspecific hybridization in a clonal and extremely halotolerant yeast.</title>
        <authorList>
            <person name="Gostincar C."/>
            <person name="Stajich J.E."/>
            <person name="Zupancic J."/>
            <person name="Zalar P."/>
            <person name="Gunde-Cimerman N."/>
        </authorList>
    </citation>
    <scope>NUCLEOTIDE SEQUENCE [LARGE SCALE GENOMIC DNA]</scope>
    <source>
        <strain evidence="9 10">EXF-171</strain>
    </source>
</reference>
<dbReference type="PROSITE" id="PS50048">
    <property type="entry name" value="ZN2_CY6_FUNGAL_2"/>
    <property type="match status" value="1"/>
</dbReference>
<proteinExistence type="predicted"/>
<evidence type="ECO:0000256" key="7">
    <source>
        <dbReference type="SAM" id="MobiDB-lite"/>
    </source>
</evidence>
<evidence type="ECO:0000256" key="3">
    <source>
        <dbReference type="ARBA" id="ARBA00023015"/>
    </source>
</evidence>
<feature type="region of interest" description="Disordered" evidence="7">
    <location>
        <begin position="1"/>
        <end position="37"/>
    </location>
</feature>
<evidence type="ECO:0000256" key="2">
    <source>
        <dbReference type="ARBA" id="ARBA00022833"/>
    </source>
</evidence>
<dbReference type="GO" id="GO:0006351">
    <property type="term" value="P:DNA-templated transcription"/>
    <property type="evidence" value="ECO:0007669"/>
    <property type="project" value="InterPro"/>
</dbReference>
<dbReference type="Pfam" id="PF04082">
    <property type="entry name" value="Fungal_trans"/>
    <property type="match status" value="1"/>
</dbReference>
<evidence type="ECO:0000256" key="4">
    <source>
        <dbReference type="ARBA" id="ARBA00023125"/>
    </source>
</evidence>
<keyword evidence="1" id="KW-0479">Metal-binding</keyword>
<sequence length="613" mass="68559">MSGENNLKRPLSPQQETNGHDGNNENGDAHQGRQRSKAACAPCRQRKRKCDGHFPCHTCVRYEYQCAYPATKRPSFINNDAGAVQNHQPNQQPPPVQSQEPPAPSNRGPPTITQLQKHPLTAPGARFHHRSILDPVKTRFVRANSAIAFPRILGMDMESESIPRLHSFAWHTGIRAEPLDDAVVLTSLLTWAELQQYAKPYFTIVRPEFGLLEEPEFMEQAAPRFSNPGGSHDVDAVILGVAAIGSFFSMNPHPKETEFVFGARDVLVQRGLSHSPSSNSVAAWILRTIYLRLCSRPHGSWICSSITMHQAEASGLHKEMQTIAVVYPAAPTGDNKLAKTRRRLFWIARALNIILSFEYGRSRVTFDVVTTKKFAPESDSNAHQFVELADLLPNDFVDREREPDPPAALSSALTKIEEMQTDSSFMTMLKADLAFAIYRRLWLMSLTDAKDRADTVINVGKAALEAVSKLLETRTPWWNTVHMTFQFLCVCLAINTPRSLAHIQEVLSLLHRVAQTYNTHMVQEAYNQALALVRMSQARKQKELEALNAFPQAPPFEDHPSVGSSMGMTEAPNLDWAMDLPFEWDIFLNPDLVMSAQQTQSAVDASFNGQLGF</sequence>
<comment type="caution">
    <text evidence="9">The sequence shown here is derived from an EMBL/GenBank/DDBJ whole genome shotgun (WGS) entry which is preliminary data.</text>
</comment>
<dbReference type="GO" id="GO:0003677">
    <property type="term" value="F:DNA binding"/>
    <property type="evidence" value="ECO:0007669"/>
    <property type="project" value="UniProtKB-KW"/>
</dbReference>
<evidence type="ECO:0000313" key="9">
    <source>
        <dbReference type="EMBL" id="RMY98660.1"/>
    </source>
</evidence>
<keyword evidence="2" id="KW-0862">Zinc</keyword>
<evidence type="ECO:0000256" key="1">
    <source>
        <dbReference type="ARBA" id="ARBA00022723"/>
    </source>
</evidence>
<dbReference type="InterPro" id="IPR001138">
    <property type="entry name" value="Zn2Cys6_DnaBD"/>
</dbReference>
<dbReference type="PROSITE" id="PS00463">
    <property type="entry name" value="ZN2_CY6_FUNGAL_1"/>
    <property type="match status" value="1"/>
</dbReference>
<dbReference type="EMBL" id="QWIQ01000234">
    <property type="protein sequence ID" value="RMY98660.1"/>
    <property type="molecule type" value="Genomic_DNA"/>
</dbReference>
<keyword evidence="6" id="KW-0539">Nucleus</keyword>
<dbReference type="AlphaFoldDB" id="A0A3M7GBW9"/>
<keyword evidence="4" id="KW-0238">DNA-binding</keyword>
<keyword evidence="3" id="KW-0805">Transcription regulation</keyword>
<dbReference type="InterPro" id="IPR052478">
    <property type="entry name" value="Metabolite_Synth_Reg"/>
</dbReference>
<dbReference type="GO" id="GO:0009410">
    <property type="term" value="P:response to xenobiotic stimulus"/>
    <property type="evidence" value="ECO:0007669"/>
    <property type="project" value="TreeGrafter"/>
</dbReference>
<feature type="compositionally biased region" description="Basic and acidic residues" evidence="7">
    <location>
        <begin position="18"/>
        <end position="31"/>
    </location>
</feature>
<gene>
    <name evidence="9" type="ORF">D0862_07476</name>
</gene>
<dbReference type="Proteomes" id="UP000281468">
    <property type="component" value="Unassembled WGS sequence"/>
</dbReference>
<evidence type="ECO:0000313" key="10">
    <source>
        <dbReference type="Proteomes" id="UP000281468"/>
    </source>
</evidence>
<feature type="compositionally biased region" description="Pro residues" evidence="7">
    <location>
        <begin position="91"/>
        <end position="104"/>
    </location>
</feature>
<keyword evidence="5" id="KW-0804">Transcription</keyword>
<dbReference type="Gene3D" id="4.10.240.10">
    <property type="entry name" value="Zn(2)-C6 fungal-type DNA-binding domain"/>
    <property type="match status" value="1"/>
</dbReference>